<sequence>MDTNEEKRRIARAGYRIKGQAKYRDKFFKGEIINFSLTGFLFSSDAVIDVCEGEKLIILFQWDQEIRDMVSEITCTVIRKVKNILGLKFDVIDYDTLMYLKEKLIDITGDENKINDAFIQFIIGNKG</sequence>
<keyword evidence="3" id="KW-1185">Reference proteome</keyword>
<dbReference type="RefSeq" id="WP_148136821.1">
    <property type="nucleotide sequence ID" value="NZ_CP017634.1"/>
</dbReference>
<dbReference type="Proteomes" id="UP000323521">
    <property type="component" value="Chromosome"/>
</dbReference>
<reference evidence="2 3" key="1">
    <citation type="submission" date="2016-10" db="EMBL/GenBank/DDBJ databases">
        <title>Complete Genome Sequence of Peptococcaceae strain DCMF.</title>
        <authorList>
            <person name="Edwards R.J."/>
            <person name="Holland S.I."/>
            <person name="Deshpande N.P."/>
            <person name="Wong Y.K."/>
            <person name="Ertan H."/>
            <person name="Manefield M."/>
            <person name="Russell T.L."/>
            <person name="Lee M.J."/>
        </authorList>
    </citation>
    <scope>NUCLEOTIDE SEQUENCE [LARGE SCALE GENOMIC DNA]</scope>
    <source>
        <strain evidence="2 3">DCMF</strain>
    </source>
</reference>
<evidence type="ECO:0000259" key="1">
    <source>
        <dbReference type="Pfam" id="PF07238"/>
    </source>
</evidence>
<dbReference type="GO" id="GO:0035438">
    <property type="term" value="F:cyclic-di-GMP binding"/>
    <property type="evidence" value="ECO:0007669"/>
    <property type="project" value="InterPro"/>
</dbReference>
<gene>
    <name evidence="2" type="ORF">DCMF_24315</name>
</gene>
<dbReference type="EMBL" id="CP017634">
    <property type="protein sequence ID" value="ATW27458.1"/>
    <property type="molecule type" value="Genomic_DNA"/>
</dbReference>
<protein>
    <recommendedName>
        <fullName evidence="1">PilZ domain-containing protein</fullName>
    </recommendedName>
</protein>
<organism evidence="2 3">
    <name type="scientific">Formimonas warabiya</name>
    <dbReference type="NCBI Taxonomy" id="1761012"/>
    <lineage>
        <taxon>Bacteria</taxon>
        <taxon>Bacillati</taxon>
        <taxon>Bacillota</taxon>
        <taxon>Clostridia</taxon>
        <taxon>Eubacteriales</taxon>
        <taxon>Peptococcaceae</taxon>
        <taxon>Candidatus Formimonas</taxon>
    </lineage>
</organism>
<dbReference type="KEGG" id="fwa:DCMF_24315"/>
<feature type="domain" description="PilZ" evidence="1">
    <location>
        <begin position="6"/>
        <end position="100"/>
    </location>
</feature>
<dbReference type="Pfam" id="PF07238">
    <property type="entry name" value="PilZ"/>
    <property type="match status" value="1"/>
</dbReference>
<evidence type="ECO:0000313" key="2">
    <source>
        <dbReference type="EMBL" id="ATW27458.1"/>
    </source>
</evidence>
<evidence type="ECO:0000313" key="3">
    <source>
        <dbReference type="Proteomes" id="UP000323521"/>
    </source>
</evidence>
<dbReference type="Gene3D" id="2.40.10.220">
    <property type="entry name" value="predicted glycosyltransferase like domains"/>
    <property type="match status" value="1"/>
</dbReference>
<dbReference type="SUPFAM" id="SSF141371">
    <property type="entry name" value="PilZ domain-like"/>
    <property type="match status" value="1"/>
</dbReference>
<dbReference type="AlphaFoldDB" id="A0A3G1KYA4"/>
<accession>A0A3G1KYA4</accession>
<proteinExistence type="predicted"/>
<name>A0A3G1KYA4_FORW1</name>
<dbReference type="InterPro" id="IPR009875">
    <property type="entry name" value="PilZ_domain"/>
</dbReference>